<dbReference type="Pfam" id="PF13312">
    <property type="entry name" value="DUF4081"/>
    <property type="match status" value="1"/>
</dbReference>
<dbReference type="Gene3D" id="3.40.630.30">
    <property type="match status" value="1"/>
</dbReference>
<proteinExistence type="predicted"/>
<dbReference type="OrthoDB" id="5241264at2"/>
<dbReference type="AlphaFoldDB" id="A0A554SGD7"/>
<dbReference type="PIRSF" id="PIRSF021603">
    <property type="entry name" value="UCP21603_acetyltransf"/>
    <property type="match status" value="1"/>
</dbReference>
<accession>A0A554SGD7</accession>
<evidence type="ECO:0000313" key="2">
    <source>
        <dbReference type="EMBL" id="TSD65411.1"/>
    </source>
</evidence>
<dbReference type="GO" id="GO:0016747">
    <property type="term" value="F:acyltransferase activity, transferring groups other than amino-acyl groups"/>
    <property type="evidence" value="ECO:0007669"/>
    <property type="project" value="InterPro"/>
</dbReference>
<dbReference type="EMBL" id="VLNT01000002">
    <property type="protein sequence ID" value="TSD65411.1"/>
    <property type="molecule type" value="Genomic_DNA"/>
</dbReference>
<gene>
    <name evidence="2" type="ORF">FNM00_03000</name>
</gene>
<dbReference type="InterPro" id="IPR016794">
    <property type="entry name" value="UCP21603_acetyltransf"/>
</dbReference>
<evidence type="ECO:0000259" key="1">
    <source>
        <dbReference type="PROSITE" id="PS51186"/>
    </source>
</evidence>
<name>A0A554SGD7_9ACTN</name>
<organism evidence="2 3">
    <name type="scientific">Aeromicrobium piscarium</name>
    <dbReference type="NCBI Taxonomy" id="2590901"/>
    <lineage>
        <taxon>Bacteria</taxon>
        <taxon>Bacillati</taxon>
        <taxon>Actinomycetota</taxon>
        <taxon>Actinomycetes</taxon>
        <taxon>Propionibacteriales</taxon>
        <taxon>Nocardioidaceae</taxon>
        <taxon>Aeromicrobium</taxon>
    </lineage>
</organism>
<dbReference type="InterPro" id="IPR016181">
    <property type="entry name" value="Acyl_CoA_acyltransferase"/>
</dbReference>
<feature type="domain" description="N-acetyltransferase" evidence="1">
    <location>
        <begin position="143"/>
        <end position="283"/>
    </location>
</feature>
<dbReference type="Proteomes" id="UP000316988">
    <property type="component" value="Unassembled WGS sequence"/>
</dbReference>
<keyword evidence="3" id="KW-1185">Reference proteome</keyword>
<dbReference type="RefSeq" id="WP_143911537.1">
    <property type="nucleotide sequence ID" value="NZ_VLNT01000002.1"/>
</dbReference>
<evidence type="ECO:0000313" key="3">
    <source>
        <dbReference type="Proteomes" id="UP000316988"/>
    </source>
</evidence>
<dbReference type="SUPFAM" id="SSF55729">
    <property type="entry name" value="Acyl-CoA N-acyltransferases (Nat)"/>
    <property type="match status" value="1"/>
</dbReference>
<protein>
    <submittedName>
        <fullName evidence="2">GNAT family N-acetyltransferase</fullName>
    </submittedName>
</protein>
<comment type="caution">
    <text evidence="2">The sequence shown here is derived from an EMBL/GenBank/DDBJ whole genome shotgun (WGS) entry which is preliminary data.</text>
</comment>
<reference evidence="2 3" key="1">
    <citation type="submission" date="2019-07" db="EMBL/GenBank/DDBJ databases">
        <authorList>
            <person name="Zhao L.H."/>
        </authorList>
    </citation>
    <scope>NUCLEOTIDE SEQUENCE [LARGE SCALE GENOMIC DNA]</scope>
    <source>
        <strain evidence="2 3">Co35</strain>
    </source>
</reference>
<dbReference type="Pfam" id="PF00583">
    <property type="entry name" value="Acetyltransf_1"/>
    <property type="match status" value="1"/>
</dbReference>
<dbReference type="PROSITE" id="PS51186">
    <property type="entry name" value="GNAT"/>
    <property type="match status" value="1"/>
</dbReference>
<sequence length="283" mass="31311">MTEVAAGASYVRSLSRHDLPDLLGLLDRDPLANVFVRHRVASAGIDQRWLGAQIWGYFERERLVSACHVGANVVPVEATEEAVEAFAERLVRRDARSRSLVGPAEVVVPLWRRLRPTWGEARSERLDQPFLVLDGDSPLAADDRVRPVAVDELDVLFPASVAMFTEEVGVDPTIGDRGGYRARVAQLIAEGCAYAIIEGDQVVFKTEVGAHTHAACQLQGVWVTPRRRGEGVSERALAGVVYRARRSFAPAVTLYVNDYNTPARRLYERVGFRQVSTFATVLM</sequence>
<keyword evidence="2" id="KW-0808">Transferase</keyword>
<dbReference type="InterPro" id="IPR025289">
    <property type="entry name" value="DUF4081"/>
</dbReference>
<dbReference type="InterPro" id="IPR000182">
    <property type="entry name" value="GNAT_dom"/>
</dbReference>